<sequence>MHGAKYTGPKKGAETPKFPKITKAKPTRILFWSFLPPKAEYELWANEMRLIDTLASYLVTLKPQSKLALCPDDLLEPP</sequence>
<dbReference type="EMBL" id="JAPWDO010000003">
    <property type="protein sequence ID" value="KAJ5479753.1"/>
    <property type="molecule type" value="Genomic_DNA"/>
</dbReference>
<accession>A0A9X0BRB3</accession>
<dbReference type="AlphaFoldDB" id="A0A9X0BRB3"/>
<comment type="caution">
    <text evidence="1">The sequence shown here is derived from an EMBL/GenBank/DDBJ whole genome shotgun (WGS) entry which is preliminary data.</text>
</comment>
<dbReference type="Proteomes" id="UP001147760">
    <property type="component" value="Unassembled WGS sequence"/>
</dbReference>
<protein>
    <submittedName>
        <fullName evidence="1">Uncharacterized protein</fullName>
    </submittedName>
</protein>
<evidence type="ECO:0000313" key="1">
    <source>
        <dbReference type="EMBL" id="KAJ5479753.1"/>
    </source>
</evidence>
<evidence type="ECO:0000313" key="2">
    <source>
        <dbReference type="Proteomes" id="UP001147760"/>
    </source>
</evidence>
<organism evidence="1 2">
    <name type="scientific">Penicillium desertorum</name>
    <dbReference type="NCBI Taxonomy" id="1303715"/>
    <lineage>
        <taxon>Eukaryota</taxon>
        <taxon>Fungi</taxon>
        <taxon>Dikarya</taxon>
        <taxon>Ascomycota</taxon>
        <taxon>Pezizomycotina</taxon>
        <taxon>Eurotiomycetes</taxon>
        <taxon>Eurotiomycetidae</taxon>
        <taxon>Eurotiales</taxon>
        <taxon>Aspergillaceae</taxon>
        <taxon>Penicillium</taxon>
    </lineage>
</organism>
<name>A0A9X0BRB3_9EURO</name>
<reference evidence="1" key="1">
    <citation type="submission" date="2022-12" db="EMBL/GenBank/DDBJ databases">
        <authorList>
            <person name="Petersen C."/>
        </authorList>
    </citation>
    <scope>NUCLEOTIDE SEQUENCE</scope>
    <source>
        <strain evidence="1">IBT 17660</strain>
    </source>
</reference>
<keyword evidence="2" id="KW-1185">Reference proteome</keyword>
<gene>
    <name evidence="1" type="ORF">N7530_005262</name>
</gene>
<reference evidence="1" key="2">
    <citation type="journal article" date="2023" name="IMA Fungus">
        <title>Comparative genomic study of the Penicillium genus elucidates a diverse pangenome and 15 lateral gene transfer events.</title>
        <authorList>
            <person name="Petersen C."/>
            <person name="Sorensen T."/>
            <person name="Nielsen M.R."/>
            <person name="Sondergaard T.E."/>
            <person name="Sorensen J.L."/>
            <person name="Fitzpatrick D.A."/>
            <person name="Frisvad J.C."/>
            <person name="Nielsen K.L."/>
        </authorList>
    </citation>
    <scope>NUCLEOTIDE SEQUENCE</scope>
    <source>
        <strain evidence="1">IBT 17660</strain>
    </source>
</reference>
<proteinExistence type="predicted"/>